<reference evidence="6 8" key="1">
    <citation type="journal article" date="2018" name="Elife">
        <title>Discovery and characterization of a prevalent human gut bacterial enzyme sufficient for the inactivation of a family of plant toxins.</title>
        <authorList>
            <person name="Koppel N."/>
            <person name="Bisanz J.E."/>
            <person name="Pandelia M.E."/>
            <person name="Turnbaugh P.J."/>
            <person name="Balskus E.P."/>
        </authorList>
    </citation>
    <scope>NUCLEOTIDE SEQUENCE [LARGE SCALE GENOMIC DNA]</scope>
    <source>
        <strain evidence="6 8">DSM 16107</strain>
    </source>
</reference>
<keyword evidence="2" id="KW-0479">Metal-binding</keyword>
<evidence type="ECO:0000259" key="5">
    <source>
        <dbReference type="Pfam" id="PF01850"/>
    </source>
</evidence>
<protein>
    <submittedName>
        <fullName evidence="7">PIN domain nuclease</fullName>
    </submittedName>
</protein>
<accession>A0A3N0IW08</accession>
<dbReference type="Pfam" id="PF01850">
    <property type="entry name" value="PIN"/>
    <property type="match status" value="1"/>
</dbReference>
<dbReference type="AlphaFoldDB" id="A0A3N0IW08"/>
<dbReference type="InterPro" id="IPR002716">
    <property type="entry name" value="PIN_dom"/>
</dbReference>
<keyword evidence="1" id="KW-0540">Nuclease</keyword>
<evidence type="ECO:0000256" key="2">
    <source>
        <dbReference type="ARBA" id="ARBA00022723"/>
    </source>
</evidence>
<evidence type="ECO:0000313" key="6">
    <source>
        <dbReference type="EMBL" id="RDB66781.1"/>
    </source>
</evidence>
<dbReference type="Proteomes" id="UP000253817">
    <property type="component" value="Unassembled WGS sequence"/>
</dbReference>
<evidence type="ECO:0000256" key="3">
    <source>
        <dbReference type="ARBA" id="ARBA00022801"/>
    </source>
</evidence>
<name>A0A3N0IW08_9ACTN</name>
<keyword evidence="8" id="KW-1185">Reference proteome</keyword>
<evidence type="ECO:0000313" key="7">
    <source>
        <dbReference type="EMBL" id="RNM40522.1"/>
    </source>
</evidence>
<keyword evidence="3" id="KW-0378">Hydrolase</keyword>
<dbReference type="GO" id="GO:0004518">
    <property type="term" value="F:nuclease activity"/>
    <property type="evidence" value="ECO:0007669"/>
    <property type="project" value="UniProtKB-KW"/>
</dbReference>
<dbReference type="GO" id="GO:0046872">
    <property type="term" value="F:metal ion binding"/>
    <property type="evidence" value="ECO:0007669"/>
    <property type="project" value="UniProtKB-KW"/>
</dbReference>
<dbReference type="EMBL" id="PPTT01000028">
    <property type="protein sequence ID" value="RDB66781.1"/>
    <property type="molecule type" value="Genomic_DNA"/>
</dbReference>
<keyword evidence="4" id="KW-0460">Magnesium</keyword>
<dbReference type="EMBL" id="QICC01000077">
    <property type="protein sequence ID" value="RNM40522.1"/>
    <property type="molecule type" value="Genomic_DNA"/>
</dbReference>
<dbReference type="InterPro" id="IPR029060">
    <property type="entry name" value="PIN-like_dom_sf"/>
</dbReference>
<evidence type="ECO:0000256" key="4">
    <source>
        <dbReference type="ARBA" id="ARBA00022842"/>
    </source>
</evidence>
<proteinExistence type="predicted"/>
<dbReference type="Gene3D" id="3.40.50.1010">
    <property type="entry name" value="5'-nuclease"/>
    <property type="match status" value="1"/>
</dbReference>
<evidence type="ECO:0000313" key="9">
    <source>
        <dbReference type="Proteomes" id="UP000270112"/>
    </source>
</evidence>
<dbReference type="Proteomes" id="UP000270112">
    <property type="component" value="Unassembled WGS sequence"/>
</dbReference>
<reference evidence="9" key="2">
    <citation type="submission" date="2018-05" db="EMBL/GenBank/DDBJ databases">
        <title>Genome Sequencing of selected type strains of the family Eggerthellaceae.</title>
        <authorList>
            <person name="Danylec N."/>
            <person name="Stoll D.A."/>
            <person name="Doetsch A."/>
            <person name="Huch M."/>
        </authorList>
    </citation>
    <scope>NUCLEOTIDE SEQUENCE [LARGE SCALE GENOMIC DNA]</scope>
    <source>
        <strain evidence="9">DSM 16107</strain>
    </source>
</reference>
<gene>
    <name evidence="6" type="ORF">C1876_13785</name>
    <name evidence="7" type="ORF">DMP09_13975</name>
</gene>
<reference evidence="7" key="3">
    <citation type="journal article" date="2019" name="Microbiol. Resour. Announc.">
        <title>Draft Genome Sequences of Type Strains of Gordonibacter faecihominis, Paraeggerthella hongkongensis, Parvibacter caecicola,Slackia equolifaciens, Slackia faecicanis, and Slackia isoflavoniconvertens.</title>
        <authorList>
            <person name="Danylec N."/>
            <person name="Stoll D.A."/>
            <person name="Dotsch A."/>
            <person name="Huch M."/>
        </authorList>
    </citation>
    <scope>NUCLEOTIDE SEQUENCE</scope>
    <source>
        <strain evidence="7">DSM 16107</strain>
    </source>
</reference>
<dbReference type="SUPFAM" id="SSF88723">
    <property type="entry name" value="PIN domain-like"/>
    <property type="match status" value="1"/>
</dbReference>
<sequence length="129" mass="14806">MRGKRLRRRSMLSALDANAALRYLLWGVEDQAEQVREAVLEGASIDVVVLAEVVYVLAGVYRFSRTEIDMALENLIDDVSMFDEHIVRSALRMYAMSRLDFVDCWLIARNVLTGEHVLTFDKAMLKLLR</sequence>
<evidence type="ECO:0000313" key="8">
    <source>
        <dbReference type="Proteomes" id="UP000253817"/>
    </source>
</evidence>
<evidence type="ECO:0000256" key="1">
    <source>
        <dbReference type="ARBA" id="ARBA00022722"/>
    </source>
</evidence>
<comment type="caution">
    <text evidence="7">The sequence shown here is derived from an EMBL/GenBank/DDBJ whole genome shotgun (WGS) entry which is preliminary data.</text>
</comment>
<feature type="domain" description="PIN" evidence="5">
    <location>
        <begin position="15"/>
        <end position="124"/>
    </location>
</feature>
<dbReference type="GO" id="GO:0016787">
    <property type="term" value="F:hydrolase activity"/>
    <property type="evidence" value="ECO:0007669"/>
    <property type="project" value="UniProtKB-KW"/>
</dbReference>
<organism evidence="7 9">
    <name type="scientific">Eggerthella sinensis</name>
    <dbReference type="NCBI Taxonomy" id="242230"/>
    <lineage>
        <taxon>Bacteria</taxon>
        <taxon>Bacillati</taxon>
        <taxon>Actinomycetota</taxon>
        <taxon>Coriobacteriia</taxon>
        <taxon>Eggerthellales</taxon>
        <taxon>Eggerthellaceae</taxon>
        <taxon>Eggerthella</taxon>
    </lineage>
</organism>